<protein>
    <submittedName>
        <fullName evidence="1">Uncharacterized protein</fullName>
    </submittedName>
</protein>
<dbReference type="EMBL" id="RAVZ01000048">
    <property type="protein sequence ID" value="RKG91137.1"/>
    <property type="molecule type" value="Genomic_DNA"/>
</dbReference>
<dbReference type="AlphaFoldDB" id="A0A3A8J5S7"/>
<accession>A0A3A8J5S7</accession>
<organism evidence="1 2">
    <name type="scientific">Corallococcus terminator</name>
    <dbReference type="NCBI Taxonomy" id="2316733"/>
    <lineage>
        <taxon>Bacteria</taxon>
        <taxon>Pseudomonadati</taxon>
        <taxon>Myxococcota</taxon>
        <taxon>Myxococcia</taxon>
        <taxon>Myxococcales</taxon>
        <taxon>Cystobacterineae</taxon>
        <taxon>Myxococcaceae</taxon>
        <taxon>Corallococcus</taxon>
    </lineage>
</organism>
<keyword evidence="2" id="KW-1185">Reference proteome</keyword>
<dbReference type="Proteomes" id="UP000268094">
    <property type="component" value="Unassembled WGS sequence"/>
</dbReference>
<sequence>MAHHLHASIARYELQQLLQGFQPTCDFRERLRVYRAFCQSLETLAFCALLGRADTLGFSRGLMRAALHWKALLEHARDHEPGARVPASWNGPLLGAICCGPRSFACELAALSARAPTPPEYDDEFLSALLLQQYLRARFVAGGEPADLEVLCERMEDYLGRQTPRAEVYRAVSRRDGRLFSEAFQAWNEEVVRELRIRAEAPGAPPALAVGRYIWLEGMAVLKLAEEEGLWVPDQIYRLIPPLARSAPTLAPSAVSLLLGHPVNEQELILP</sequence>
<name>A0A3A8J5S7_9BACT</name>
<dbReference type="RefSeq" id="WP_120540395.1">
    <property type="nucleotide sequence ID" value="NZ_RAVZ01000048.1"/>
</dbReference>
<evidence type="ECO:0000313" key="1">
    <source>
        <dbReference type="EMBL" id="RKG91137.1"/>
    </source>
</evidence>
<reference evidence="2" key="1">
    <citation type="submission" date="2018-09" db="EMBL/GenBank/DDBJ databases">
        <authorList>
            <person name="Livingstone P.G."/>
            <person name="Whitworth D.E."/>
        </authorList>
    </citation>
    <scope>NUCLEOTIDE SEQUENCE [LARGE SCALE GENOMIC DNA]</scope>
    <source>
        <strain evidence="2">CA054A</strain>
    </source>
</reference>
<comment type="caution">
    <text evidence="1">The sequence shown here is derived from an EMBL/GenBank/DDBJ whole genome shotgun (WGS) entry which is preliminary data.</text>
</comment>
<dbReference type="OrthoDB" id="5515905at2"/>
<gene>
    <name evidence="1" type="ORF">D7V88_10030</name>
</gene>
<evidence type="ECO:0000313" key="2">
    <source>
        <dbReference type="Proteomes" id="UP000268094"/>
    </source>
</evidence>
<proteinExistence type="predicted"/>